<evidence type="ECO:0000313" key="11">
    <source>
        <dbReference type="Proteomes" id="UP001597525"/>
    </source>
</evidence>
<evidence type="ECO:0000256" key="6">
    <source>
        <dbReference type="ARBA" id="ARBA00023315"/>
    </source>
</evidence>
<dbReference type="PROSITE" id="PS51826">
    <property type="entry name" value="PSBD"/>
    <property type="match status" value="1"/>
</dbReference>
<evidence type="ECO:0000256" key="5">
    <source>
        <dbReference type="ARBA" id="ARBA00022823"/>
    </source>
</evidence>
<reference evidence="11" key="1">
    <citation type="journal article" date="2019" name="Int. J. Syst. Evol. Microbiol.">
        <title>The Global Catalogue of Microorganisms (GCM) 10K type strain sequencing project: providing services to taxonomists for standard genome sequencing and annotation.</title>
        <authorList>
            <consortium name="The Broad Institute Genomics Platform"/>
            <consortium name="The Broad Institute Genome Sequencing Center for Infectious Disease"/>
            <person name="Wu L."/>
            <person name="Ma J."/>
        </authorList>
    </citation>
    <scope>NUCLEOTIDE SEQUENCE [LARGE SCALE GENOMIC DNA]</scope>
    <source>
        <strain evidence="11">KCTC 22814</strain>
    </source>
</reference>
<dbReference type="InterPro" id="IPR050743">
    <property type="entry name" value="2-oxoacid_DH_E2_comp"/>
</dbReference>
<dbReference type="SUPFAM" id="SSF51230">
    <property type="entry name" value="Single hybrid motif"/>
    <property type="match status" value="1"/>
</dbReference>
<feature type="domain" description="Peripheral subunit-binding (PSBD)" evidence="9">
    <location>
        <begin position="150"/>
        <end position="190"/>
    </location>
</feature>
<evidence type="ECO:0000259" key="9">
    <source>
        <dbReference type="PROSITE" id="PS51826"/>
    </source>
</evidence>
<feature type="domain" description="Lipoyl-binding" evidence="8">
    <location>
        <begin position="3"/>
        <end position="78"/>
    </location>
</feature>
<dbReference type="Pfam" id="PF00198">
    <property type="entry name" value="2-oxoacid_dh"/>
    <property type="match status" value="1"/>
</dbReference>
<gene>
    <name evidence="10" type="ORF">ACFS7Y_20260</name>
</gene>
<comment type="cofactor">
    <cofactor evidence="1 7">
        <name>(R)-lipoate</name>
        <dbReference type="ChEBI" id="CHEBI:83088"/>
    </cofactor>
</comment>
<dbReference type="CDD" id="cd06849">
    <property type="entry name" value="lipoyl_domain"/>
    <property type="match status" value="1"/>
</dbReference>
<dbReference type="EMBL" id="JBHUPB010000015">
    <property type="protein sequence ID" value="MFD2969735.1"/>
    <property type="molecule type" value="Genomic_DNA"/>
</dbReference>
<dbReference type="InterPro" id="IPR001078">
    <property type="entry name" value="2-oxoacid_DH_actylTfrase"/>
</dbReference>
<dbReference type="SUPFAM" id="SSF47005">
    <property type="entry name" value="Peripheral subunit-binding domain of 2-oxo acid dehydrogenase complex"/>
    <property type="match status" value="1"/>
</dbReference>
<dbReference type="GO" id="GO:0016746">
    <property type="term" value="F:acyltransferase activity"/>
    <property type="evidence" value="ECO:0007669"/>
    <property type="project" value="UniProtKB-KW"/>
</dbReference>
<comment type="similarity">
    <text evidence="2 7">Belongs to the 2-oxoacid dehydrogenase family.</text>
</comment>
<comment type="caution">
    <text evidence="10">The sequence shown here is derived from an EMBL/GenBank/DDBJ whole genome shotgun (WGS) entry which is preliminary data.</text>
</comment>
<dbReference type="PROSITE" id="PS50968">
    <property type="entry name" value="BIOTINYL_LIPOYL"/>
    <property type="match status" value="1"/>
</dbReference>
<evidence type="ECO:0000256" key="4">
    <source>
        <dbReference type="ARBA" id="ARBA00022679"/>
    </source>
</evidence>
<evidence type="ECO:0000313" key="10">
    <source>
        <dbReference type="EMBL" id="MFD2969735.1"/>
    </source>
</evidence>
<dbReference type="InterPro" id="IPR023213">
    <property type="entry name" value="CAT-like_dom_sf"/>
</dbReference>
<sequence>MAIYKLLLPKMGESVSEATITKWVKAVGDTIVEDEAVVEIATDKVDSDVPSPVVGKLSKILFEENQVVQVGDVIALIEVEADDNNEVLRDDDAGTPAFLAPGPVADEEIIDTAKPTEVVSEESSTSEIPGVSLLQSNTEEMRIKQVGDRFYSPLVKNIAQEEGLRKEELDQIVGTGAEGRVTKQDVLDYLSKKRVIEQENPPVAEDKTATVAVPVSQPVETASVTEHAKFSTSGDEIIEMDRMRKLIADHMVHSVKTSPHVASFVEADVTHLVNWRNKVKDSYKQREGENITFTPLFIEAISKAIKDFPMINVSVDGHRIIKKKNINIGMAAALPSGNLIVPVIKNADQLSLVGLSKAVNDLANRSRGNKLKPDDTQGGTFTFSNIGAFGNIMGFPIINQPQAAILAVGTIKKRPAVLETADGDVIAIRHMMYLSMSYDHRVIDGALGGMFLKRVADYLESWDINREI</sequence>
<dbReference type="InterPro" id="IPR011053">
    <property type="entry name" value="Single_hybrid_motif"/>
</dbReference>
<evidence type="ECO:0000259" key="8">
    <source>
        <dbReference type="PROSITE" id="PS50968"/>
    </source>
</evidence>
<dbReference type="InterPro" id="IPR000089">
    <property type="entry name" value="Biotin_lipoyl"/>
</dbReference>
<dbReference type="Gene3D" id="3.30.559.10">
    <property type="entry name" value="Chloramphenicol acetyltransferase-like domain"/>
    <property type="match status" value="1"/>
</dbReference>
<keyword evidence="4 7" id="KW-0808">Transferase</keyword>
<evidence type="ECO:0000256" key="2">
    <source>
        <dbReference type="ARBA" id="ARBA00007317"/>
    </source>
</evidence>
<accession>A0ABW6BJM5</accession>
<dbReference type="Proteomes" id="UP001597525">
    <property type="component" value="Unassembled WGS sequence"/>
</dbReference>
<dbReference type="PROSITE" id="PS00189">
    <property type="entry name" value="LIPOYL"/>
    <property type="match status" value="1"/>
</dbReference>
<keyword evidence="11" id="KW-1185">Reference proteome</keyword>
<dbReference type="PANTHER" id="PTHR43178">
    <property type="entry name" value="DIHYDROLIPOAMIDE ACETYLTRANSFERASE COMPONENT OF PYRUVATE DEHYDROGENASE COMPLEX"/>
    <property type="match status" value="1"/>
</dbReference>
<dbReference type="InterPro" id="IPR036625">
    <property type="entry name" value="E3-bd_dom_sf"/>
</dbReference>
<keyword evidence="5 7" id="KW-0450">Lipoyl</keyword>
<dbReference type="Pfam" id="PF00364">
    <property type="entry name" value="Biotin_lipoyl"/>
    <property type="match status" value="1"/>
</dbReference>
<dbReference type="PANTHER" id="PTHR43178:SF5">
    <property type="entry name" value="LIPOAMIDE ACYLTRANSFERASE COMPONENT OF BRANCHED-CHAIN ALPHA-KETO ACID DEHYDROGENASE COMPLEX, MITOCHONDRIAL"/>
    <property type="match status" value="1"/>
</dbReference>
<dbReference type="RefSeq" id="WP_320183229.1">
    <property type="nucleotide sequence ID" value="NZ_CP138332.1"/>
</dbReference>
<name>A0ABW6BJM5_9SPHI</name>
<dbReference type="Pfam" id="PF02817">
    <property type="entry name" value="E3_binding"/>
    <property type="match status" value="1"/>
</dbReference>
<dbReference type="InterPro" id="IPR003016">
    <property type="entry name" value="2-oxoA_DH_lipoyl-BS"/>
</dbReference>
<evidence type="ECO:0000256" key="7">
    <source>
        <dbReference type="RuleBase" id="RU003423"/>
    </source>
</evidence>
<organism evidence="10 11">
    <name type="scientific">Sphingobacterium bambusae</name>
    <dbReference type="NCBI Taxonomy" id="662858"/>
    <lineage>
        <taxon>Bacteria</taxon>
        <taxon>Pseudomonadati</taxon>
        <taxon>Bacteroidota</taxon>
        <taxon>Sphingobacteriia</taxon>
        <taxon>Sphingobacteriales</taxon>
        <taxon>Sphingobacteriaceae</taxon>
        <taxon>Sphingobacterium</taxon>
    </lineage>
</organism>
<comment type="subunit">
    <text evidence="3">Forms a 24-polypeptide structural core with octahedral symmetry.</text>
</comment>
<protein>
    <recommendedName>
        <fullName evidence="7">Dihydrolipoamide acetyltransferase component of pyruvate dehydrogenase complex</fullName>
        <ecNumber evidence="7">2.3.1.-</ecNumber>
    </recommendedName>
</protein>
<proteinExistence type="inferred from homology"/>
<dbReference type="SUPFAM" id="SSF52777">
    <property type="entry name" value="CoA-dependent acyltransferases"/>
    <property type="match status" value="1"/>
</dbReference>
<evidence type="ECO:0000256" key="1">
    <source>
        <dbReference type="ARBA" id="ARBA00001938"/>
    </source>
</evidence>
<dbReference type="Gene3D" id="2.40.50.100">
    <property type="match status" value="1"/>
</dbReference>
<keyword evidence="6 7" id="KW-0012">Acyltransferase</keyword>
<dbReference type="InterPro" id="IPR004167">
    <property type="entry name" value="PSBD"/>
</dbReference>
<dbReference type="Gene3D" id="4.10.320.10">
    <property type="entry name" value="E3-binding domain"/>
    <property type="match status" value="1"/>
</dbReference>
<evidence type="ECO:0000256" key="3">
    <source>
        <dbReference type="ARBA" id="ARBA00011484"/>
    </source>
</evidence>
<dbReference type="EC" id="2.3.1.-" evidence="7"/>